<accession>A0A0F9UVJ2</accession>
<sequence length="80" mass="9643">MDSTTVYLGNVINEYKSLTIKERKGNYQTNYRVDWDYHKHQELLDIANVHGISLRLLIKIILENFLICRKKYNEVRMKLK</sequence>
<reference evidence="1" key="1">
    <citation type="journal article" date="2015" name="Nature">
        <title>Complex archaea that bridge the gap between prokaryotes and eukaryotes.</title>
        <authorList>
            <person name="Spang A."/>
            <person name="Saw J.H."/>
            <person name="Jorgensen S.L."/>
            <person name="Zaremba-Niedzwiedzka K."/>
            <person name="Martijn J."/>
            <person name="Lind A.E."/>
            <person name="van Eijk R."/>
            <person name="Schleper C."/>
            <person name="Guy L."/>
            <person name="Ettema T.J."/>
        </authorList>
    </citation>
    <scope>NUCLEOTIDE SEQUENCE</scope>
</reference>
<name>A0A0F9UVJ2_9ZZZZ</name>
<evidence type="ECO:0000313" key="1">
    <source>
        <dbReference type="EMBL" id="KKN57658.1"/>
    </source>
</evidence>
<dbReference type="AlphaFoldDB" id="A0A0F9UVJ2"/>
<organism evidence="1">
    <name type="scientific">marine sediment metagenome</name>
    <dbReference type="NCBI Taxonomy" id="412755"/>
    <lineage>
        <taxon>unclassified sequences</taxon>
        <taxon>metagenomes</taxon>
        <taxon>ecological metagenomes</taxon>
    </lineage>
</organism>
<dbReference type="EMBL" id="LAZR01000795">
    <property type="protein sequence ID" value="KKN57658.1"/>
    <property type="molecule type" value="Genomic_DNA"/>
</dbReference>
<protein>
    <submittedName>
        <fullName evidence="1">Uncharacterized protein</fullName>
    </submittedName>
</protein>
<gene>
    <name evidence="1" type="ORF">LCGC14_0560310</name>
</gene>
<comment type="caution">
    <text evidence="1">The sequence shown here is derived from an EMBL/GenBank/DDBJ whole genome shotgun (WGS) entry which is preliminary data.</text>
</comment>
<proteinExistence type="predicted"/>